<gene>
    <name evidence="12" type="ORF">PCAR00345_LOCUS7851</name>
</gene>
<evidence type="ECO:0000256" key="3">
    <source>
        <dbReference type="ARBA" id="ARBA00022475"/>
    </source>
</evidence>
<evidence type="ECO:0000256" key="8">
    <source>
        <dbReference type="SAM" id="MobiDB-lite"/>
    </source>
</evidence>
<feature type="compositionally biased region" description="Pro residues" evidence="8">
    <location>
        <begin position="417"/>
        <end position="428"/>
    </location>
</feature>
<evidence type="ECO:0000256" key="5">
    <source>
        <dbReference type="ARBA" id="ARBA00022753"/>
    </source>
</evidence>
<dbReference type="SUPFAM" id="SSF47473">
    <property type="entry name" value="EF-hand"/>
    <property type="match status" value="1"/>
</dbReference>
<proteinExistence type="predicted"/>
<dbReference type="GO" id="GO:0005886">
    <property type="term" value="C:plasma membrane"/>
    <property type="evidence" value="ECO:0007669"/>
    <property type="project" value="UniProtKB-SubCell"/>
</dbReference>
<dbReference type="EMBL" id="HBIZ01012983">
    <property type="protein sequence ID" value="CAE0755264.1"/>
    <property type="molecule type" value="Transcribed_RNA"/>
</dbReference>
<feature type="region of interest" description="Disordered" evidence="8">
    <location>
        <begin position="407"/>
        <end position="524"/>
    </location>
</feature>
<feature type="domain" description="EH" evidence="10">
    <location>
        <begin position="539"/>
        <end position="580"/>
    </location>
</feature>
<comment type="subcellular location">
    <subcellularLocation>
        <location evidence="1">Cell membrane</location>
        <topology evidence="1">Peripheral membrane protein</topology>
        <orientation evidence="1">Cytoplasmic side</orientation>
    </subcellularLocation>
    <subcellularLocation>
        <location evidence="2">Endosome membrane</location>
        <topology evidence="2">Peripheral membrane protein</topology>
    </subcellularLocation>
</comment>
<evidence type="ECO:0000256" key="6">
    <source>
        <dbReference type="ARBA" id="ARBA00022837"/>
    </source>
</evidence>
<evidence type="ECO:0000313" key="12">
    <source>
        <dbReference type="EMBL" id="CAE0755264.1"/>
    </source>
</evidence>
<feature type="compositionally biased region" description="Basic and acidic residues" evidence="8">
    <location>
        <begin position="481"/>
        <end position="491"/>
    </location>
</feature>
<dbReference type="GO" id="GO:0046872">
    <property type="term" value="F:metal ion binding"/>
    <property type="evidence" value="ECO:0007669"/>
    <property type="project" value="UniProtKB-KW"/>
</dbReference>
<dbReference type="Gene3D" id="1.10.238.10">
    <property type="entry name" value="EF-hand"/>
    <property type="match status" value="1"/>
</dbReference>
<feature type="compositionally biased region" description="Low complexity" evidence="8">
    <location>
        <begin position="429"/>
        <end position="438"/>
    </location>
</feature>
<dbReference type="InterPro" id="IPR031692">
    <property type="entry name" value="EHD_N"/>
</dbReference>
<protein>
    <recommendedName>
        <fullName evidence="13">Dynamin-type G domain-containing protein</fullName>
    </recommendedName>
</protein>
<feature type="transmembrane region" description="Helical" evidence="9">
    <location>
        <begin position="703"/>
        <end position="725"/>
    </location>
</feature>
<dbReference type="PANTHER" id="PTHR11216">
    <property type="entry name" value="EH DOMAIN"/>
    <property type="match status" value="1"/>
</dbReference>
<evidence type="ECO:0000256" key="4">
    <source>
        <dbReference type="ARBA" id="ARBA00022723"/>
    </source>
</evidence>
<dbReference type="Pfam" id="PF00350">
    <property type="entry name" value="Dynamin_N"/>
    <property type="match status" value="1"/>
</dbReference>
<keyword evidence="4" id="KW-0479">Metal-binding</keyword>
<keyword evidence="5" id="KW-0967">Endosome</keyword>
<dbReference type="PROSITE" id="PS51718">
    <property type="entry name" value="G_DYNAMIN_2"/>
    <property type="match status" value="1"/>
</dbReference>
<keyword evidence="7 9" id="KW-0472">Membrane</keyword>
<dbReference type="CDD" id="cd09913">
    <property type="entry name" value="EHD"/>
    <property type="match status" value="1"/>
</dbReference>
<dbReference type="GO" id="GO:0016197">
    <property type="term" value="P:endosomal transport"/>
    <property type="evidence" value="ECO:0007669"/>
    <property type="project" value="TreeGrafter"/>
</dbReference>
<dbReference type="Gene3D" id="3.40.50.300">
    <property type="entry name" value="P-loop containing nucleotide triphosphate hydrolases"/>
    <property type="match status" value="1"/>
</dbReference>
<name>A0A7S4B5V5_CHRCT</name>
<accession>A0A7S4B5V5</accession>
<feature type="compositionally biased region" description="Low complexity" evidence="8">
    <location>
        <begin position="457"/>
        <end position="468"/>
    </location>
</feature>
<evidence type="ECO:0000256" key="1">
    <source>
        <dbReference type="ARBA" id="ARBA00004413"/>
    </source>
</evidence>
<dbReference type="Gene3D" id="1.10.268.20">
    <property type="match status" value="1"/>
</dbReference>
<sequence>MFRRRKRPQFDAGAFDSILEGVKSVYRDKVRPLEAQYMVKDFHYPLLNDSDFDARPMVMLVGSYSTGKTSFIRFLLEKDFPGMHVGPEPTTDKFQAIMYGPEERVLPGNALVSNPATPFHELSQFGNAFLGRFVGCEVNSDFVRGCTLIDTPGILAGKKQTQDRDYSYEQVVQWFAPRVDLILVMFDAHKVDISDEFKSMLQKLEGYDDKIRVVLNKSDSLDPTELLKINSALTWSLARILKAPEVRRIYVGSFWDQPLNPNFMSELFEREAAVLLSDLQVVPRNNTLNKVNNLIMRTRMVRVQALILHQLKCEMPKMTGKDRKQRELIAGLEEVFLKVMKAHNVPVGDFPDVNKFRHTLATCEACRDFTKFKKLDDKLLAQLDAIIANDIGMLMSKFDSIPQGGLIDAERSGAAPPSMPSAAPPHAPPAARAAADPWADVKQALPPPTQSAAPSDPWAAQTPSSTPAALPPPADPWASDRPSDRQSDRPSDPWASAPAPPPAPPAAVVDGLFGKPASPFDTPQSTTLASIPWAVGEADKQKYDSIFAQMQPDNGKVSGAKVAPVLKRSGLPNSTLHAIWRCRRRIAAGELADCPNALLDNSCPLAHPRTLYVHVAFSDQSVRDYISACDSEICPHAAQLGGRQQGRFSRRRVVCCRNAPHYAHQARGSVAKRTPYGVYTTSCPLVAPPSDGTYHLTHTLLRFSLCVVIFISAVATLGKCVIYWFTRVVAQFRPGLCGMSTMFDFDVLVYPYKEQVFPEISALWFRILPALF</sequence>
<keyword evidence="9" id="KW-0812">Transmembrane</keyword>
<dbReference type="InterPro" id="IPR027417">
    <property type="entry name" value="P-loop_NTPase"/>
</dbReference>
<evidence type="ECO:0000256" key="2">
    <source>
        <dbReference type="ARBA" id="ARBA00004481"/>
    </source>
</evidence>
<dbReference type="Pfam" id="PF16880">
    <property type="entry name" value="EHD_N"/>
    <property type="match status" value="1"/>
</dbReference>
<keyword evidence="6" id="KW-0106">Calcium</keyword>
<dbReference type="Pfam" id="PF12763">
    <property type="entry name" value="EH"/>
    <property type="match status" value="1"/>
</dbReference>
<keyword evidence="3" id="KW-1003">Cell membrane</keyword>
<dbReference type="Pfam" id="PF18150">
    <property type="entry name" value="DUF5600"/>
    <property type="match status" value="1"/>
</dbReference>
<dbReference type="InterPro" id="IPR000261">
    <property type="entry name" value="EH_dom"/>
</dbReference>
<evidence type="ECO:0008006" key="13">
    <source>
        <dbReference type="Google" id="ProtNLM"/>
    </source>
</evidence>
<evidence type="ECO:0000259" key="11">
    <source>
        <dbReference type="PROSITE" id="PS51718"/>
    </source>
</evidence>
<dbReference type="InterPro" id="IPR030381">
    <property type="entry name" value="G_DYNAMIN_dom"/>
</dbReference>
<dbReference type="GO" id="GO:0006897">
    <property type="term" value="P:endocytosis"/>
    <property type="evidence" value="ECO:0007669"/>
    <property type="project" value="TreeGrafter"/>
</dbReference>
<dbReference type="SUPFAM" id="SSF52540">
    <property type="entry name" value="P-loop containing nucleoside triphosphate hydrolases"/>
    <property type="match status" value="1"/>
</dbReference>
<dbReference type="InterPro" id="IPR045063">
    <property type="entry name" value="Dynamin_N"/>
</dbReference>
<feature type="domain" description="Dynamin-type G" evidence="11">
    <location>
        <begin position="52"/>
        <end position="296"/>
    </location>
</feature>
<evidence type="ECO:0000256" key="7">
    <source>
        <dbReference type="ARBA" id="ARBA00023136"/>
    </source>
</evidence>
<reference evidence="12" key="1">
    <citation type="submission" date="2021-01" db="EMBL/GenBank/DDBJ databases">
        <authorList>
            <person name="Corre E."/>
            <person name="Pelletier E."/>
            <person name="Niang G."/>
            <person name="Scheremetjew M."/>
            <person name="Finn R."/>
            <person name="Kale V."/>
            <person name="Holt S."/>
            <person name="Cochrane G."/>
            <person name="Meng A."/>
            <person name="Brown T."/>
            <person name="Cohen L."/>
        </authorList>
    </citation>
    <scope>NUCLEOTIDE SEQUENCE</scope>
    <source>
        <strain evidence="12">CCMP645</strain>
    </source>
</reference>
<dbReference type="GO" id="GO:0010008">
    <property type="term" value="C:endosome membrane"/>
    <property type="evidence" value="ECO:0007669"/>
    <property type="project" value="UniProtKB-SubCell"/>
</dbReference>
<organism evidence="12">
    <name type="scientific">Chrysotila carterae</name>
    <name type="common">Marine alga</name>
    <name type="synonym">Syracosphaera carterae</name>
    <dbReference type="NCBI Taxonomy" id="13221"/>
    <lineage>
        <taxon>Eukaryota</taxon>
        <taxon>Haptista</taxon>
        <taxon>Haptophyta</taxon>
        <taxon>Prymnesiophyceae</taxon>
        <taxon>Isochrysidales</taxon>
        <taxon>Isochrysidaceae</taxon>
        <taxon>Chrysotila</taxon>
    </lineage>
</organism>
<dbReference type="PROSITE" id="PS50031">
    <property type="entry name" value="EH"/>
    <property type="match status" value="1"/>
</dbReference>
<dbReference type="PANTHER" id="PTHR11216:SF31">
    <property type="entry name" value="AT21416P"/>
    <property type="match status" value="1"/>
</dbReference>
<dbReference type="InterPro" id="IPR040990">
    <property type="entry name" value="DUF5600"/>
</dbReference>
<evidence type="ECO:0000256" key="9">
    <source>
        <dbReference type="SAM" id="Phobius"/>
    </source>
</evidence>
<dbReference type="GO" id="GO:0005525">
    <property type="term" value="F:GTP binding"/>
    <property type="evidence" value="ECO:0007669"/>
    <property type="project" value="InterPro"/>
</dbReference>
<dbReference type="AlphaFoldDB" id="A0A7S4B5V5"/>
<keyword evidence="9" id="KW-1133">Transmembrane helix</keyword>
<dbReference type="InterPro" id="IPR011992">
    <property type="entry name" value="EF-hand-dom_pair"/>
</dbReference>
<evidence type="ECO:0000259" key="10">
    <source>
        <dbReference type="PROSITE" id="PS50031"/>
    </source>
</evidence>
<dbReference type="SMART" id="SM00027">
    <property type="entry name" value="EH"/>
    <property type="match status" value="1"/>
</dbReference>